<dbReference type="InterPro" id="IPR051267">
    <property type="entry name" value="STEAP_metalloreductase"/>
</dbReference>
<organism evidence="3 4">
    <name type="scientific">Streptomonospora nanhaiensis</name>
    <dbReference type="NCBI Taxonomy" id="1323731"/>
    <lineage>
        <taxon>Bacteria</taxon>
        <taxon>Bacillati</taxon>
        <taxon>Actinomycetota</taxon>
        <taxon>Actinomycetes</taxon>
        <taxon>Streptosporangiales</taxon>
        <taxon>Nocardiopsidaceae</taxon>
        <taxon>Streptomonospora</taxon>
    </lineage>
</organism>
<dbReference type="PANTHER" id="PTHR14239:SF0">
    <property type="entry name" value="F420-DEPENDENT NADP REDUCTASE"/>
    <property type="match status" value="1"/>
</dbReference>
<sequence length="231" mass="24100">MTEESTPESADTAGQTIAVLGGTGDQGRGLARRFALAGHTVVIGSRSAERAQKAARELVEGESARIDVRGLDNAAAAAAGDIVIVAVPWDGHRELLEGLVEPLAGKIVVDCVNPLGFDERGPYALEVAEGSAAEQAARILEGSRVTAAFHHVSAVVLLDPGVEQVDLDVLVLGEDRAATDEVRALAGRIPGVRGVFGGRLRNAHQVEALTANLIAVNRRYKTHAGLRITGL</sequence>
<gene>
    <name evidence="3" type="primary">npdG</name>
    <name evidence="3" type="ORF">OUQ99_08220</name>
</gene>
<dbReference type="SUPFAM" id="SSF51735">
    <property type="entry name" value="NAD(P)-binding Rossmann-fold domains"/>
    <property type="match status" value="1"/>
</dbReference>
<keyword evidence="4" id="KW-1185">Reference proteome</keyword>
<proteinExistence type="predicted"/>
<dbReference type="InterPro" id="IPR010185">
    <property type="entry name" value="NpdG"/>
</dbReference>
<protein>
    <submittedName>
        <fullName evidence="3">NADPH-dependent F420 reductase</fullName>
    </submittedName>
</protein>
<reference evidence="3 4" key="1">
    <citation type="journal article" date="2013" name="Int. J. Syst. Evol. Microbiol.">
        <title>Description of Streptomonospora sediminis sp. nov. and Streptomonospora nanhaiensis sp. nov., and reclassification of Nocardiopsis arabia Hozzein &amp; Goodfellow 2008 as Streptomonospora arabica comb. nov. and emended description of the genus Streptomonospora.</title>
        <authorList>
            <person name="Zhang D.F."/>
            <person name="Pan H.Q."/>
            <person name="He J."/>
            <person name="Zhang X.M."/>
            <person name="Zhang Y.G."/>
            <person name="Klenk H.P."/>
            <person name="Hu J.C."/>
            <person name="Li W.J."/>
        </authorList>
    </citation>
    <scope>NUCLEOTIDE SEQUENCE [LARGE SCALE GENOMIC DNA]</scope>
    <source>
        <strain evidence="3 4">12A09</strain>
    </source>
</reference>
<dbReference type="Pfam" id="PF03807">
    <property type="entry name" value="F420_oxidored"/>
    <property type="match status" value="1"/>
</dbReference>
<name>A0ABY6YSI0_9ACTN</name>
<dbReference type="PANTHER" id="PTHR14239">
    <property type="entry name" value="DUDULIN-RELATED"/>
    <property type="match status" value="1"/>
</dbReference>
<dbReference type="EMBL" id="CP113264">
    <property type="protein sequence ID" value="WAE75058.1"/>
    <property type="molecule type" value="Genomic_DNA"/>
</dbReference>
<dbReference type="Proteomes" id="UP001156498">
    <property type="component" value="Chromosome"/>
</dbReference>
<dbReference type="InterPro" id="IPR036291">
    <property type="entry name" value="NAD(P)-bd_dom_sf"/>
</dbReference>
<evidence type="ECO:0000313" key="3">
    <source>
        <dbReference type="EMBL" id="WAE75058.1"/>
    </source>
</evidence>
<evidence type="ECO:0000256" key="1">
    <source>
        <dbReference type="ARBA" id="ARBA00023002"/>
    </source>
</evidence>
<dbReference type="NCBIfam" id="TIGR01915">
    <property type="entry name" value="npdG"/>
    <property type="match status" value="1"/>
</dbReference>
<evidence type="ECO:0000259" key="2">
    <source>
        <dbReference type="Pfam" id="PF03807"/>
    </source>
</evidence>
<accession>A0ABY6YSI0</accession>
<dbReference type="RefSeq" id="WP_267948830.1">
    <property type="nucleotide sequence ID" value="NZ_CP113264.1"/>
</dbReference>
<dbReference type="InterPro" id="IPR028939">
    <property type="entry name" value="P5C_Rdtase_cat_N"/>
</dbReference>
<keyword evidence="1" id="KW-0560">Oxidoreductase</keyword>
<feature type="domain" description="Pyrroline-5-carboxylate reductase catalytic N-terminal" evidence="2">
    <location>
        <begin position="16"/>
        <end position="114"/>
    </location>
</feature>
<dbReference type="Gene3D" id="3.40.50.720">
    <property type="entry name" value="NAD(P)-binding Rossmann-like Domain"/>
    <property type="match status" value="1"/>
</dbReference>
<evidence type="ECO:0000313" key="4">
    <source>
        <dbReference type="Proteomes" id="UP001156498"/>
    </source>
</evidence>